<reference evidence="6" key="1">
    <citation type="submission" date="2018-05" db="EMBL/GenBank/DDBJ databases">
        <authorList>
            <person name="Lanie J.A."/>
            <person name="Ng W.-L."/>
            <person name="Kazmierczak K.M."/>
            <person name="Andrzejewski T.M."/>
            <person name="Davidsen T.M."/>
            <person name="Wayne K.J."/>
            <person name="Tettelin H."/>
            <person name="Glass J.I."/>
            <person name="Rusch D."/>
            <person name="Podicherti R."/>
            <person name="Tsui H.-C.T."/>
            <person name="Winkler M.E."/>
        </authorList>
    </citation>
    <scope>NUCLEOTIDE SEQUENCE</scope>
</reference>
<dbReference type="PANTHER" id="PTHR43114">
    <property type="entry name" value="ADENINE DEAMINASE"/>
    <property type="match status" value="1"/>
</dbReference>
<dbReference type="GO" id="GO:0000034">
    <property type="term" value="F:adenine deaminase activity"/>
    <property type="evidence" value="ECO:0007669"/>
    <property type="project" value="TreeGrafter"/>
</dbReference>
<dbReference type="GO" id="GO:0005829">
    <property type="term" value="C:cytosol"/>
    <property type="evidence" value="ECO:0007669"/>
    <property type="project" value="TreeGrafter"/>
</dbReference>
<dbReference type="GO" id="GO:0043103">
    <property type="term" value="P:hypoxanthine salvage"/>
    <property type="evidence" value="ECO:0007669"/>
    <property type="project" value="TreeGrafter"/>
</dbReference>
<dbReference type="GO" id="GO:0006146">
    <property type="term" value="P:adenine catabolic process"/>
    <property type="evidence" value="ECO:0007669"/>
    <property type="project" value="TreeGrafter"/>
</dbReference>
<dbReference type="InterPro" id="IPR001365">
    <property type="entry name" value="A_deaminase_dom"/>
</dbReference>
<dbReference type="PANTHER" id="PTHR43114:SF6">
    <property type="entry name" value="ADENINE DEAMINASE"/>
    <property type="match status" value="1"/>
</dbReference>
<dbReference type="InterPro" id="IPR032466">
    <property type="entry name" value="Metal_Hydrolase"/>
</dbReference>
<dbReference type="GO" id="GO:0046872">
    <property type="term" value="F:metal ion binding"/>
    <property type="evidence" value="ECO:0007669"/>
    <property type="project" value="UniProtKB-KW"/>
</dbReference>
<evidence type="ECO:0000256" key="4">
    <source>
        <dbReference type="ARBA" id="ARBA00022833"/>
    </source>
</evidence>
<comment type="cofactor">
    <cofactor evidence="1">
        <name>Zn(2+)</name>
        <dbReference type="ChEBI" id="CHEBI:29105"/>
    </cofactor>
</comment>
<dbReference type="Gene3D" id="3.20.20.140">
    <property type="entry name" value="Metal-dependent hydrolases"/>
    <property type="match status" value="1"/>
</dbReference>
<dbReference type="SUPFAM" id="SSF51556">
    <property type="entry name" value="Metallo-dependent hydrolases"/>
    <property type="match status" value="1"/>
</dbReference>
<keyword evidence="4" id="KW-0862">Zinc</keyword>
<protein>
    <recommendedName>
        <fullName evidence="5">Adenosine deaminase domain-containing protein</fullName>
    </recommendedName>
</protein>
<feature type="domain" description="Adenosine deaminase" evidence="5">
    <location>
        <begin position="14"/>
        <end position="136"/>
    </location>
</feature>
<evidence type="ECO:0000256" key="2">
    <source>
        <dbReference type="ARBA" id="ARBA00022723"/>
    </source>
</evidence>
<dbReference type="EMBL" id="UINC01062602">
    <property type="protein sequence ID" value="SVB89382.1"/>
    <property type="molecule type" value="Genomic_DNA"/>
</dbReference>
<evidence type="ECO:0000313" key="6">
    <source>
        <dbReference type="EMBL" id="SVB89382.1"/>
    </source>
</evidence>
<name>A0A382HQK2_9ZZZZ</name>
<dbReference type="Pfam" id="PF00962">
    <property type="entry name" value="A_deaminase"/>
    <property type="match status" value="1"/>
</dbReference>
<evidence type="ECO:0000256" key="3">
    <source>
        <dbReference type="ARBA" id="ARBA00022801"/>
    </source>
</evidence>
<dbReference type="AlphaFoldDB" id="A0A382HQK2"/>
<gene>
    <name evidence="6" type="ORF">METZ01_LOCUS242236</name>
</gene>
<organism evidence="6">
    <name type="scientific">marine metagenome</name>
    <dbReference type="NCBI Taxonomy" id="408172"/>
    <lineage>
        <taxon>unclassified sequences</taxon>
        <taxon>metagenomes</taxon>
        <taxon>ecological metagenomes</taxon>
    </lineage>
</organism>
<feature type="non-terminal residue" evidence="6">
    <location>
        <position position="137"/>
    </location>
</feature>
<proteinExistence type="predicted"/>
<accession>A0A382HQK2</accession>
<dbReference type="InterPro" id="IPR006330">
    <property type="entry name" value="Ado/ade_deaminase"/>
</dbReference>
<feature type="non-terminal residue" evidence="6">
    <location>
        <position position="1"/>
    </location>
</feature>
<keyword evidence="3" id="KW-0378">Hydrolase</keyword>
<evidence type="ECO:0000259" key="5">
    <source>
        <dbReference type="Pfam" id="PF00962"/>
    </source>
</evidence>
<evidence type="ECO:0000256" key="1">
    <source>
        <dbReference type="ARBA" id="ARBA00001947"/>
    </source>
</evidence>
<keyword evidence="2" id="KW-0479">Metal-binding</keyword>
<sequence length="137" mass="15242">VVEPASPEHVRSIPKVELHVHVEGAARPDTLANLARQNGIELPVQDLASLYTYEGLEDFIAAYDIVCRCLVSAADFERVTYESLELAHLAGVQYREMFFSPTFALRRGIPFQTVWQGLLAGVSEARKDLGIECKLIL</sequence>